<keyword evidence="9 17" id="KW-0732">Signal</keyword>
<dbReference type="Pfam" id="PF05730">
    <property type="entry name" value="CFEM"/>
    <property type="match status" value="1"/>
</dbReference>
<dbReference type="SMART" id="SM00747">
    <property type="entry name" value="CFEM"/>
    <property type="match status" value="1"/>
</dbReference>
<evidence type="ECO:0000256" key="14">
    <source>
        <dbReference type="ARBA" id="ARBA00023288"/>
    </source>
</evidence>
<dbReference type="PANTHER" id="PTHR37928">
    <property type="entry name" value="CFEM DOMAIN PROTEIN (AFU_ORTHOLOGUE AFUA_6G14090)"/>
    <property type="match status" value="1"/>
</dbReference>
<dbReference type="InterPro" id="IPR051735">
    <property type="entry name" value="CFEM_domain"/>
</dbReference>
<feature type="disulfide bond" evidence="15">
    <location>
        <begin position="34"/>
        <end position="65"/>
    </location>
</feature>
<evidence type="ECO:0000256" key="11">
    <source>
        <dbReference type="ARBA" id="ARBA00023136"/>
    </source>
</evidence>
<evidence type="ECO:0000256" key="16">
    <source>
        <dbReference type="SAM" id="MobiDB-lite"/>
    </source>
</evidence>
<proteinExistence type="inferred from homology"/>
<keyword evidence="4" id="KW-1003">Cell membrane</keyword>
<evidence type="ECO:0000256" key="5">
    <source>
        <dbReference type="ARBA" id="ARBA00022525"/>
    </source>
</evidence>
<evidence type="ECO:0000256" key="8">
    <source>
        <dbReference type="ARBA" id="ARBA00022723"/>
    </source>
</evidence>
<dbReference type="AlphaFoldDB" id="A0AAV9WYK1"/>
<keyword evidence="6 15" id="KW-0349">Heme</keyword>
<feature type="disulfide bond" evidence="15">
    <location>
        <begin position="44"/>
        <end position="51"/>
    </location>
</feature>
<dbReference type="GO" id="GO:0046872">
    <property type="term" value="F:metal ion binding"/>
    <property type="evidence" value="ECO:0007669"/>
    <property type="project" value="UniProtKB-UniRule"/>
</dbReference>
<reference evidence="19 20" key="1">
    <citation type="submission" date="2019-10" db="EMBL/GenBank/DDBJ databases">
        <authorList>
            <person name="Palmer J.M."/>
        </authorList>
    </citation>
    <scope>NUCLEOTIDE SEQUENCE [LARGE SCALE GENOMIC DNA]</scope>
    <source>
        <strain evidence="19 20">TWF694</strain>
    </source>
</reference>
<evidence type="ECO:0000259" key="18">
    <source>
        <dbReference type="PROSITE" id="PS52012"/>
    </source>
</evidence>
<keyword evidence="8 15" id="KW-0479">Metal-binding</keyword>
<feature type="domain" description="CFEM" evidence="18">
    <location>
        <begin position="2"/>
        <end position="113"/>
    </location>
</feature>
<protein>
    <recommendedName>
        <fullName evidence="18">CFEM domain-containing protein</fullName>
    </recommendedName>
</protein>
<feature type="disulfide bond" evidence="15">
    <location>
        <begin position="53"/>
        <end position="86"/>
    </location>
</feature>
<dbReference type="GO" id="GO:0005576">
    <property type="term" value="C:extracellular region"/>
    <property type="evidence" value="ECO:0007669"/>
    <property type="project" value="UniProtKB-SubCell"/>
</dbReference>
<evidence type="ECO:0000256" key="17">
    <source>
        <dbReference type="SAM" id="SignalP"/>
    </source>
</evidence>
<keyword evidence="7" id="KW-0336">GPI-anchor</keyword>
<comment type="caution">
    <text evidence="19">The sequence shown here is derived from an EMBL/GenBank/DDBJ whole genome shotgun (WGS) entry which is preliminary data.</text>
</comment>
<comment type="similarity">
    <text evidence="3">Belongs to the RBT5 family.</text>
</comment>
<evidence type="ECO:0000256" key="3">
    <source>
        <dbReference type="ARBA" id="ARBA00010031"/>
    </source>
</evidence>
<keyword evidence="5" id="KW-0964">Secreted</keyword>
<feature type="binding site" description="axial binding residue" evidence="15">
    <location>
        <position position="48"/>
    </location>
    <ligand>
        <name>heme</name>
        <dbReference type="ChEBI" id="CHEBI:30413"/>
    </ligand>
    <ligandPart>
        <name>Fe</name>
        <dbReference type="ChEBI" id="CHEBI:18248"/>
    </ligandPart>
</feature>
<keyword evidence="20" id="KW-1185">Reference proteome</keyword>
<keyword evidence="14" id="KW-0449">Lipoprotein</keyword>
<evidence type="ECO:0000256" key="15">
    <source>
        <dbReference type="PROSITE-ProRule" id="PRU01356"/>
    </source>
</evidence>
<dbReference type="GO" id="GO:0005886">
    <property type="term" value="C:plasma membrane"/>
    <property type="evidence" value="ECO:0007669"/>
    <property type="project" value="UniProtKB-SubCell"/>
</dbReference>
<evidence type="ECO:0000256" key="6">
    <source>
        <dbReference type="ARBA" id="ARBA00022617"/>
    </source>
</evidence>
<dbReference type="PANTHER" id="PTHR37928:SF2">
    <property type="entry name" value="GPI ANCHORED CFEM DOMAIN PROTEIN (AFU_ORTHOLOGUE AFUA_6G10580)"/>
    <property type="match status" value="1"/>
</dbReference>
<dbReference type="GO" id="GO:0098552">
    <property type="term" value="C:side of membrane"/>
    <property type="evidence" value="ECO:0007669"/>
    <property type="project" value="UniProtKB-KW"/>
</dbReference>
<evidence type="ECO:0000256" key="10">
    <source>
        <dbReference type="ARBA" id="ARBA00023004"/>
    </source>
</evidence>
<evidence type="ECO:0000256" key="9">
    <source>
        <dbReference type="ARBA" id="ARBA00022729"/>
    </source>
</evidence>
<keyword evidence="11" id="KW-0472">Membrane</keyword>
<dbReference type="Proteomes" id="UP001365542">
    <property type="component" value="Unassembled WGS sequence"/>
</dbReference>
<organism evidence="19 20">
    <name type="scientific">Orbilia ellipsospora</name>
    <dbReference type="NCBI Taxonomy" id="2528407"/>
    <lineage>
        <taxon>Eukaryota</taxon>
        <taxon>Fungi</taxon>
        <taxon>Dikarya</taxon>
        <taxon>Ascomycota</taxon>
        <taxon>Pezizomycotina</taxon>
        <taxon>Orbiliomycetes</taxon>
        <taxon>Orbiliales</taxon>
        <taxon>Orbiliaceae</taxon>
        <taxon>Orbilia</taxon>
    </lineage>
</organism>
<dbReference type="InterPro" id="IPR008427">
    <property type="entry name" value="Extracellular_membr_CFEM_dom"/>
</dbReference>
<evidence type="ECO:0000256" key="7">
    <source>
        <dbReference type="ARBA" id="ARBA00022622"/>
    </source>
</evidence>
<feature type="disulfide bond" evidence="15">
    <location>
        <begin position="30"/>
        <end position="70"/>
    </location>
</feature>
<keyword evidence="10 15" id="KW-0408">Iron</keyword>
<evidence type="ECO:0000256" key="12">
    <source>
        <dbReference type="ARBA" id="ARBA00023157"/>
    </source>
</evidence>
<dbReference type="PROSITE" id="PS52012">
    <property type="entry name" value="CFEM"/>
    <property type="match status" value="1"/>
</dbReference>
<comment type="subcellular location">
    <subcellularLocation>
        <location evidence="1">Cell membrane</location>
        <topology evidence="1">Lipid-anchor</topology>
        <topology evidence="1">GPI-anchor</topology>
    </subcellularLocation>
    <subcellularLocation>
        <location evidence="2">Secreted</location>
    </subcellularLocation>
</comment>
<keyword evidence="12 15" id="KW-1015">Disulfide bond</keyword>
<feature type="compositionally biased region" description="Low complexity" evidence="16">
    <location>
        <begin position="159"/>
        <end position="194"/>
    </location>
</feature>
<dbReference type="EMBL" id="JAVHJO010000014">
    <property type="protein sequence ID" value="KAK6529040.1"/>
    <property type="molecule type" value="Genomic_DNA"/>
</dbReference>
<keyword evidence="13" id="KW-0325">Glycoprotein</keyword>
<feature type="signal peptide" evidence="17">
    <location>
        <begin position="1"/>
        <end position="16"/>
    </location>
</feature>
<sequence length="217" mass="20188">MKAVLALTASVAVANAALVSRQGIADIPQCALSCALGSLGSTGCGQTDFACICKASAFIEGLVPCVKGACSPADYEKTLTAAQGLCQQAGVSLSVPAGAAATSAAGSSSAAASSAAATTSAPSTEATGVTSASSEPTSAATSAASSAVTSAAVTSAATQSSAAATTTGAPTKASGSNSTVSSTSPPKPSGTEPSAAHRNTIALGGLGAIIALVAAFL</sequence>
<evidence type="ECO:0000256" key="4">
    <source>
        <dbReference type="ARBA" id="ARBA00022475"/>
    </source>
</evidence>
<evidence type="ECO:0000256" key="13">
    <source>
        <dbReference type="ARBA" id="ARBA00023180"/>
    </source>
</evidence>
<name>A0AAV9WYK1_9PEZI</name>
<evidence type="ECO:0000256" key="1">
    <source>
        <dbReference type="ARBA" id="ARBA00004609"/>
    </source>
</evidence>
<evidence type="ECO:0000313" key="19">
    <source>
        <dbReference type="EMBL" id="KAK6529040.1"/>
    </source>
</evidence>
<gene>
    <name evidence="19" type="ORF">TWF694_004260</name>
</gene>
<accession>A0AAV9WYK1</accession>
<evidence type="ECO:0000313" key="20">
    <source>
        <dbReference type="Proteomes" id="UP001365542"/>
    </source>
</evidence>
<evidence type="ECO:0000256" key="2">
    <source>
        <dbReference type="ARBA" id="ARBA00004613"/>
    </source>
</evidence>
<feature type="region of interest" description="Disordered" evidence="16">
    <location>
        <begin position="159"/>
        <end position="196"/>
    </location>
</feature>
<feature type="chain" id="PRO_5044001611" description="CFEM domain-containing protein" evidence="17">
    <location>
        <begin position="17"/>
        <end position="217"/>
    </location>
</feature>